<name>A0ABR4BVP4_9HELO</name>
<evidence type="ECO:0000313" key="2">
    <source>
        <dbReference type="Proteomes" id="UP001595075"/>
    </source>
</evidence>
<accession>A0ABR4BVP4</accession>
<gene>
    <name evidence="1" type="ORF">VTL71DRAFT_7700</name>
</gene>
<protein>
    <submittedName>
        <fullName evidence="1">Uncharacterized protein</fullName>
    </submittedName>
</protein>
<evidence type="ECO:0000313" key="1">
    <source>
        <dbReference type="EMBL" id="KAL2061427.1"/>
    </source>
</evidence>
<reference evidence="1 2" key="1">
    <citation type="journal article" date="2024" name="Commun. Biol.">
        <title>Comparative genomic analysis of thermophilic fungi reveals convergent evolutionary adaptations and gene losses.</title>
        <authorList>
            <person name="Steindorff A.S."/>
            <person name="Aguilar-Pontes M.V."/>
            <person name="Robinson A.J."/>
            <person name="Andreopoulos B."/>
            <person name="LaButti K."/>
            <person name="Kuo A."/>
            <person name="Mondo S."/>
            <person name="Riley R."/>
            <person name="Otillar R."/>
            <person name="Haridas S."/>
            <person name="Lipzen A."/>
            <person name="Grimwood J."/>
            <person name="Schmutz J."/>
            <person name="Clum A."/>
            <person name="Reid I.D."/>
            <person name="Moisan M.C."/>
            <person name="Butler G."/>
            <person name="Nguyen T.T.M."/>
            <person name="Dewar K."/>
            <person name="Conant G."/>
            <person name="Drula E."/>
            <person name="Henrissat B."/>
            <person name="Hansel C."/>
            <person name="Singer S."/>
            <person name="Hutchinson M.I."/>
            <person name="de Vries R.P."/>
            <person name="Natvig D.O."/>
            <person name="Powell A.J."/>
            <person name="Tsang A."/>
            <person name="Grigoriev I.V."/>
        </authorList>
    </citation>
    <scope>NUCLEOTIDE SEQUENCE [LARGE SCALE GENOMIC DNA]</scope>
    <source>
        <strain evidence="1 2">CBS 494.80</strain>
    </source>
</reference>
<proteinExistence type="predicted"/>
<organism evidence="1 2">
    <name type="scientific">Oculimacula yallundae</name>
    <dbReference type="NCBI Taxonomy" id="86028"/>
    <lineage>
        <taxon>Eukaryota</taxon>
        <taxon>Fungi</taxon>
        <taxon>Dikarya</taxon>
        <taxon>Ascomycota</taxon>
        <taxon>Pezizomycotina</taxon>
        <taxon>Leotiomycetes</taxon>
        <taxon>Helotiales</taxon>
        <taxon>Ploettnerulaceae</taxon>
        <taxon>Oculimacula</taxon>
    </lineage>
</organism>
<keyword evidence="2" id="KW-1185">Reference proteome</keyword>
<sequence length="187" mass="20914">MQRQQQAARKALIEESILRLLAGNPLNSYVRAGFISPGPMAPAIAAIALAALQHPGTEKEQTFFCWKYVELDVFKIALIQIFHEMLVRVDRGKLRLLLGYSEGAVTAFEEELGYIEEYAGEEEGEEEEEEEYDGKFAAHHVIVGNMSGTSGILPVNGTKISLTWTPSKQSTNVEYCFWALDVDSRDR</sequence>
<comment type="caution">
    <text evidence="1">The sequence shown here is derived from an EMBL/GenBank/DDBJ whole genome shotgun (WGS) entry which is preliminary data.</text>
</comment>
<dbReference type="EMBL" id="JAZHXI010000019">
    <property type="protein sequence ID" value="KAL2061427.1"/>
    <property type="molecule type" value="Genomic_DNA"/>
</dbReference>
<dbReference type="Proteomes" id="UP001595075">
    <property type="component" value="Unassembled WGS sequence"/>
</dbReference>